<dbReference type="EMBL" id="AAWS01000017">
    <property type="protein sequence ID" value="EAY28157.1"/>
    <property type="molecule type" value="Genomic_DNA"/>
</dbReference>
<dbReference type="Proteomes" id="UP000004095">
    <property type="component" value="Unassembled WGS sequence"/>
</dbReference>
<keyword evidence="1" id="KW-0472">Membrane</keyword>
<reference evidence="2 3" key="1">
    <citation type="submission" date="2007-01" db="EMBL/GenBank/DDBJ databases">
        <authorList>
            <person name="Haygood M."/>
            <person name="Podell S."/>
            <person name="Anderson C."/>
            <person name="Hopkinson B."/>
            <person name="Roe K."/>
            <person name="Barbeau K."/>
            <person name="Gaasterland T."/>
            <person name="Ferriera S."/>
            <person name="Johnson J."/>
            <person name="Kravitz S."/>
            <person name="Beeson K."/>
            <person name="Sutton G."/>
            <person name="Rogers Y.-H."/>
            <person name="Friedman R."/>
            <person name="Frazier M."/>
            <person name="Venter J.C."/>
        </authorList>
    </citation>
    <scope>NUCLEOTIDE SEQUENCE [LARGE SCALE GENOMIC DNA]</scope>
    <source>
        <strain evidence="2 3">ATCC 23134</strain>
    </source>
</reference>
<keyword evidence="1" id="KW-0812">Transmembrane</keyword>
<comment type="caution">
    <text evidence="2">The sequence shown here is derived from an EMBL/GenBank/DDBJ whole genome shotgun (WGS) entry which is preliminary data.</text>
</comment>
<feature type="transmembrane region" description="Helical" evidence="1">
    <location>
        <begin position="18"/>
        <end position="40"/>
    </location>
</feature>
<dbReference type="AlphaFoldDB" id="A1ZMX6"/>
<keyword evidence="1" id="KW-1133">Transmembrane helix</keyword>
<sequence length="45" mass="5470">MIVFRTPKLSQLIENQNIMAMVFIINKNSWFYIATLFFIIKFRLD</sequence>
<proteinExistence type="predicted"/>
<keyword evidence="3" id="KW-1185">Reference proteome</keyword>
<name>A1ZMX6_MICM2</name>
<evidence type="ECO:0000313" key="2">
    <source>
        <dbReference type="EMBL" id="EAY28157.1"/>
    </source>
</evidence>
<evidence type="ECO:0000256" key="1">
    <source>
        <dbReference type="SAM" id="Phobius"/>
    </source>
</evidence>
<protein>
    <submittedName>
        <fullName evidence="2">Uncharacterized protein</fullName>
    </submittedName>
</protein>
<accession>A1ZMX6</accession>
<evidence type="ECO:0000313" key="3">
    <source>
        <dbReference type="Proteomes" id="UP000004095"/>
    </source>
</evidence>
<organism evidence="2 3">
    <name type="scientific">Microscilla marina ATCC 23134</name>
    <dbReference type="NCBI Taxonomy" id="313606"/>
    <lineage>
        <taxon>Bacteria</taxon>
        <taxon>Pseudomonadati</taxon>
        <taxon>Bacteroidota</taxon>
        <taxon>Cytophagia</taxon>
        <taxon>Cytophagales</taxon>
        <taxon>Microscillaceae</taxon>
        <taxon>Microscilla</taxon>
    </lineage>
</organism>
<gene>
    <name evidence="2" type="ORF">M23134_03418</name>
</gene>